<keyword evidence="3" id="KW-1003">Cell membrane</keyword>
<evidence type="ECO:0000313" key="12">
    <source>
        <dbReference type="Proteomes" id="UP000515871"/>
    </source>
</evidence>
<keyword evidence="2 8" id="KW-0813">Transport</keyword>
<organism evidence="11 12">
    <name type="scientific">Aeromicrobium senzhongii</name>
    <dbReference type="NCBI Taxonomy" id="2663859"/>
    <lineage>
        <taxon>Bacteria</taxon>
        <taxon>Bacillati</taxon>
        <taxon>Actinomycetota</taxon>
        <taxon>Actinomycetes</taxon>
        <taxon>Propionibacteriales</taxon>
        <taxon>Nocardioidaceae</taxon>
        <taxon>Aeromicrobium</taxon>
    </lineage>
</organism>
<dbReference type="EMBL" id="CP060587">
    <property type="protein sequence ID" value="QNL93772.1"/>
    <property type="molecule type" value="Genomic_DNA"/>
</dbReference>
<feature type="transmembrane region" description="Helical" evidence="8">
    <location>
        <begin position="172"/>
        <end position="192"/>
    </location>
</feature>
<dbReference type="RefSeq" id="WP_154596732.1">
    <property type="nucleotide sequence ID" value="NZ_CP060587.1"/>
</dbReference>
<protein>
    <submittedName>
        <fullName evidence="11">Iron ABC transporter permease</fullName>
    </submittedName>
</protein>
<feature type="transmembrane region" description="Helical" evidence="8">
    <location>
        <begin position="416"/>
        <end position="439"/>
    </location>
</feature>
<feature type="compositionally biased region" description="Basic and acidic residues" evidence="9">
    <location>
        <begin position="13"/>
        <end position="23"/>
    </location>
</feature>
<gene>
    <name evidence="11" type="ORF">H9L21_11765</name>
</gene>
<feature type="transmembrane region" description="Helical" evidence="8">
    <location>
        <begin position="119"/>
        <end position="140"/>
    </location>
</feature>
<evidence type="ECO:0000256" key="7">
    <source>
        <dbReference type="ARBA" id="ARBA00023136"/>
    </source>
</evidence>
<comment type="similarity">
    <text evidence="8">Belongs to the binding-protein-dependent transport system permease family.</text>
</comment>
<dbReference type="Proteomes" id="UP000515871">
    <property type="component" value="Chromosome"/>
</dbReference>
<feature type="transmembrane region" description="Helical" evidence="8">
    <location>
        <begin position="508"/>
        <end position="529"/>
    </location>
</feature>
<dbReference type="SUPFAM" id="SSF161098">
    <property type="entry name" value="MetI-like"/>
    <property type="match status" value="2"/>
</dbReference>
<feature type="transmembrane region" description="Helical" evidence="8">
    <location>
        <begin position="445"/>
        <end position="467"/>
    </location>
</feature>
<proteinExistence type="inferred from homology"/>
<keyword evidence="12" id="KW-1185">Reference proteome</keyword>
<keyword evidence="6 8" id="KW-1133">Transmembrane helix</keyword>
<dbReference type="InterPro" id="IPR035906">
    <property type="entry name" value="MetI-like_sf"/>
</dbReference>
<feature type="domain" description="ABC transmembrane type-1" evidence="10">
    <location>
        <begin position="378"/>
        <end position="571"/>
    </location>
</feature>
<feature type="transmembrane region" description="Helical" evidence="8">
    <location>
        <begin position="322"/>
        <end position="347"/>
    </location>
</feature>
<evidence type="ECO:0000256" key="5">
    <source>
        <dbReference type="ARBA" id="ARBA00022692"/>
    </source>
</evidence>
<comment type="subcellular location">
    <subcellularLocation>
        <location evidence="1">Cell inner membrane</location>
        <topology evidence="1">Multi-pass membrane protein</topology>
    </subcellularLocation>
    <subcellularLocation>
        <location evidence="8">Cell membrane</location>
        <topology evidence="8">Multi-pass membrane protein</topology>
    </subcellularLocation>
</comment>
<reference evidence="11 12" key="1">
    <citation type="submission" date="2020-08" db="EMBL/GenBank/DDBJ databases">
        <title>Novel species in genus Aeromicrobium.</title>
        <authorList>
            <person name="Zhang G."/>
        </authorList>
    </citation>
    <scope>NUCLEOTIDE SEQUENCE [LARGE SCALE GENOMIC DNA]</scope>
    <source>
        <strain evidence="12">zg-629</strain>
    </source>
</reference>
<feature type="transmembrane region" description="Helical" evidence="8">
    <location>
        <begin position="213"/>
        <end position="238"/>
    </location>
</feature>
<feature type="transmembrane region" description="Helical" evidence="8">
    <location>
        <begin position="378"/>
        <end position="404"/>
    </location>
</feature>
<accession>A0ABX6SRA8</accession>
<dbReference type="Gene3D" id="1.10.3720.10">
    <property type="entry name" value="MetI-like"/>
    <property type="match status" value="2"/>
</dbReference>
<name>A0ABX6SRA8_9ACTN</name>
<dbReference type="InterPro" id="IPR000515">
    <property type="entry name" value="MetI-like"/>
</dbReference>
<evidence type="ECO:0000256" key="9">
    <source>
        <dbReference type="SAM" id="MobiDB-lite"/>
    </source>
</evidence>
<feature type="domain" description="ABC transmembrane type-1" evidence="10">
    <location>
        <begin position="81"/>
        <end position="292"/>
    </location>
</feature>
<feature type="transmembrane region" description="Helical" evidence="8">
    <location>
        <begin position="271"/>
        <end position="291"/>
    </location>
</feature>
<evidence type="ECO:0000313" key="11">
    <source>
        <dbReference type="EMBL" id="QNL93772.1"/>
    </source>
</evidence>
<evidence type="ECO:0000256" key="2">
    <source>
        <dbReference type="ARBA" id="ARBA00022448"/>
    </source>
</evidence>
<evidence type="ECO:0000256" key="4">
    <source>
        <dbReference type="ARBA" id="ARBA00022519"/>
    </source>
</evidence>
<feature type="transmembrane region" description="Helical" evidence="8">
    <location>
        <begin position="85"/>
        <end position="107"/>
    </location>
</feature>
<evidence type="ECO:0000259" key="10">
    <source>
        <dbReference type="PROSITE" id="PS50928"/>
    </source>
</evidence>
<keyword evidence="7 8" id="KW-0472">Membrane</keyword>
<keyword evidence="5 8" id="KW-0812">Transmembrane</keyword>
<sequence>MQTIEKPATAPDPQRRATPDAPRRRPLIPGGEGHQLLWMLLAAVVAVMVLMPLIPLQLRAWENDADGMRRLTEMEGVVEVLRTTVFLGFGGLVVGLLMGTILALCTYSMTPRLRSVLEFLPVLPMIIPAVAHVVGFVFLFSPENGYVNSFLRWTPFFDGTTGPINVYTLPWIIFYTGTHLAAFVYMFVYTGLRNLGSDYTLAARVNGAGGLRALFTITLPLLRPSFIYAGVVVLLLSLGQFTGPLILGRREGVDVVTTEMYELSAEYPVDYGLASALGTPLIILAIVLVVLQRRMLGNQNRFVGQGTATVDNRMLSPLVSALSGFVVSAYVLVAAVLPILAIAFVAFSPFWSGNLDFSVLTGQNVSDVLADEKVRQSIVTTLVVSVLGVLLVLPVGMLVALGIYNKDRLWRPLGSVLDIVANLPLTVPAALLGFGFLFAFSNPAIGIYGTKASLILAYVTIMIPYAVRYQLATLVSLGRQTLEASQVSGAHPLRTFFQITLPLSRTGIVTSAAMMFVLLTHEFGVSLLLRAPDVNVMSVVLYDQYASGSYPRVAVIALIMTVMTAVGVAAAMFFGGRKALEKL</sequence>
<dbReference type="Pfam" id="PF00528">
    <property type="entry name" value="BPD_transp_1"/>
    <property type="match status" value="2"/>
</dbReference>
<evidence type="ECO:0000256" key="6">
    <source>
        <dbReference type="ARBA" id="ARBA00022989"/>
    </source>
</evidence>
<dbReference type="PANTHER" id="PTHR43357">
    <property type="entry name" value="INNER MEMBRANE ABC TRANSPORTER PERMEASE PROTEIN YDCV"/>
    <property type="match status" value="1"/>
</dbReference>
<feature type="transmembrane region" description="Helical" evidence="8">
    <location>
        <begin position="549"/>
        <end position="574"/>
    </location>
</feature>
<keyword evidence="4" id="KW-0997">Cell inner membrane</keyword>
<feature type="region of interest" description="Disordered" evidence="9">
    <location>
        <begin position="1"/>
        <end position="26"/>
    </location>
</feature>
<evidence type="ECO:0000256" key="1">
    <source>
        <dbReference type="ARBA" id="ARBA00004429"/>
    </source>
</evidence>
<dbReference type="PANTHER" id="PTHR43357:SF4">
    <property type="entry name" value="INNER MEMBRANE ABC TRANSPORTER PERMEASE PROTEIN YDCV"/>
    <property type="match status" value="1"/>
</dbReference>
<dbReference type="PROSITE" id="PS50928">
    <property type="entry name" value="ABC_TM1"/>
    <property type="match status" value="2"/>
</dbReference>
<dbReference type="CDD" id="cd06261">
    <property type="entry name" value="TM_PBP2"/>
    <property type="match status" value="2"/>
</dbReference>
<evidence type="ECO:0000256" key="8">
    <source>
        <dbReference type="RuleBase" id="RU363032"/>
    </source>
</evidence>
<evidence type="ECO:0000256" key="3">
    <source>
        <dbReference type="ARBA" id="ARBA00022475"/>
    </source>
</evidence>
<feature type="transmembrane region" description="Helical" evidence="8">
    <location>
        <begin position="36"/>
        <end position="54"/>
    </location>
</feature>